<accession>A0AAD7FJ62</accession>
<feature type="transmembrane region" description="Helical" evidence="2">
    <location>
        <begin position="258"/>
        <end position="281"/>
    </location>
</feature>
<keyword evidence="2" id="KW-0472">Membrane</keyword>
<evidence type="ECO:0000256" key="2">
    <source>
        <dbReference type="SAM" id="Phobius"/>
    </source>
</evidence>
<dbReference type="Proteomes" id="UP001221142">
    <property type="component" value="Unassembled WGS sequence"/>
</dbReference>
<keyword evidence="2" id="KW-1133">Transmembrane helix</keyword>
<dbReference type="Pfam" id="PF05057">
    <property type="entry name" value="DUF676"/>
    <property type="match status" value="1"/>
</dbReference>
<proteinExistence type="inferred from homology"/>
<dbReference type="PANTHER" id="PTHR12482">
    <property type="entry name" value="LIPASE ROG1-RELATED-RELATED"/>
    <property type="match status" value="1"/>
</dbReference>
<dbReference type="AlphaFoldDB" id="A0AAD7FJ62"/>
<protein>
    <submittedName>
        <fullName evidence="4">DUF676-domain-containing protein</fullName>
    </submittedName>
</protein>
<dbReference type="InterPro" id="IPR044294">
    <property type="entry name" value="Lipase-like"/>
</dbReference>
<dbReference type="InterPro" id="IPR029058">
    <property type="entry name" value="AB_hydrolase_fold"/>
</dbReference>
<evidence type="ECO:0000256" key="1">
    <source>
        <dbReference type="ARBA" id="ARBA00007920"/>
    </source>
</evidence>
<keyword evidence="5" id="KW-1185">Reference proteome</keyword>
<organism evidence="4 5">
    <name type="scientific">Roridomyces roridus</name>
    <dbReference type="NCBI Taxonomy" id="1738132"/>
    <lineage>
        <taxon>Eukaryota</taxon>
        <taxon>Fungi</taxon>
        <taxon>Dikarya</taxon>
        <taxon>Basidiomycota</taxon>
        <taxon>Agaricomycotina</taxon>
        <taxon>Agaricomycetes</taxon>
        <taxon>Agaricomycetidae</taxon>
        <taxon>Agaricales</taxon>
        <taxon>Marasmiineae</taxon>
        <taxon>Mycenaceae</taxon>
        <taxon>Roridomyces</taxon>
    </lineage>
</organism>
<reference evidence="4" key="1">
    <citation type="submission" date="2023-03" db="EMBL/GenBank/DDBJ databases">
        <title>Massive genome expansion in bonnet fungi (Mycena s.s.) driven by repeated elements and novel gene families across ecological guilds.</title>
        <authorList>
            <consortium name="Lawrence Berkeley National Laboratory"/>
            <person name="Harder C.B."/>
            <person name="Miyauchi S."/>
            <person name="Viragh M."/>
            <person name="Kuo A."/>
            <person name="Thoen E."/>
            <person name="Andreopoulos B."/>
            <person name="Lu D."/>
            <person name="Skrede I."/>
            <person name="Drula E."/>
            <person name="Henrissat B."/>
            <person name="Morin E."/>
            <person name="Kohler A."/>
            <person name="Barry K."/>
            <person name="LaButti K."/>
            <person name="Morin E."/>
            <person name="Salamov A."/>
            <person name="Lipzen A."/>
            <person name="Mereny Z."/>
            <person name="Hegedus B."/>
            <person name="Baldrian P."/>
            <person name="Stursova M."/>
            <person name="Weitz H."/>
            <person name="Taylor A."/>
            <person name="Grigoriev I.V."/>
            <person name="Nagy L.G."/>
            <person name="Martin F."/>
            <person name="Kauserud H."/>
        </authorList>
    </citation>
    <scope>NUCLEOTIDE SEQUENCE</scope>
    <source>
        <strain evidence="4">9284</strain>
    </source>
</reference>
<evidence type="ECO:0000313" key="4">
    <source>
        <dbReference type="EMBL" id="KAJ7623236.1"/>
    </source>
</evidence>
<comment type="caution">
    <text evidence="4">The sequence shown here is derived from an EMBL/GenBank/DDBJ whole genome shotgun (WGS) entry which is preliminary data.</text>
</comment>
<comment type="similarity">
    <text evidence="1">Belongs to the putative lipase ROG1 family.</text>
</comment>
<evidence type="ECO:0000313" key="5">
    <source>
        <dbReference type="Proteomes" id="UP001221142"/>
    </source>
</evidence>
<dbReference type="EMBL" id="JARKIF010000014">
    <property type="protein sequence ID" value="KAJ7623236.1"/>
    <property type="molecule type" value="Genomic_DNA"/>
</dbReference>
<gene>
    <name evidence="4" type="ORF">FB45DRAFT_752011</name>
</gene>
<dbReference type="PANTHER" id="PTHR12482:SF62">
    <property type="entry name" value="LIPASE ROG1-RELATED"/>
    <property type="match status" value="1"/>
</dbReference>
<dbReference type="InterPro" id="IPR007751">
    <property type="entry name" value="DUF676_lipase-like"/>
</dbReference>
<keyword evidence="2" id="KW-0812">Transmembrane</keyword>
<feature type="domain" description="DUF676" evidence="3">
    <location>
        <begin position="1"/>
        <end position="192"/>
    </location>
</feature>
<evidence type="ECO:0000259" key="3">
    <source>
        <dbReference type="Pfam" id="PF05057"/>
    </source>
</evidence>
<name>A0AAD7FJ62_9AGAR</name>
<sequence>MHLHVLIHGLWGNPSHLSEAERIFRACHPDSDAVHLFIPASFSDSLTIDGIDYSAHRVLLELDDTIATLQRDPAVRITKLSITGYSLGGLVARYLIGILYSRKFFDNVQAVNLTTFTTPHVGVPRKLTWLGLILLGRSGKQLYLLDSWSNTGLPLLQVLAHPQSVFYRGLSQFQNINIYANAINDVTVPYCSGAFEAEDPFHAVAERDIVPNYLPEYEPLIEGFSLIKSSPSFTDRLGSLRPLTFNGPLLEWIFPWNIVLYLLLPIFALVALVYLPISAILSSHASRARIRALRDTIAPLPFHPLDSPPAMSAQQIILSLNALDNVRKFTAFRPGVRNSHAMLICLDARFADHRVGRGVLRHWADHFQD</sequence>
<dbReference type="SUPFAM" id="SSF53474">
    <property type="entry name" value="alpha/beta-Hydrolases"/>
    <property type="match status" value="1"/>
</dbReference>
<dbReference type="Gene3D" id="3.40.50.1820">
    <property type="entry name" value="alpha/beta hydrolase"/>
    <property type="match status" value="1"/>
</dbReference>